<dbReference type="PRINTS" id="PR00474">
    <property type="entry name" value="GLU5KINASE"/>
</dbReference>
<dbReference type="CDD" id="cd04251">
    <property type="entry name" value="AAK_NAGK-UC"/>
    <property type="match status" value="1"/>
</dbReference>
<dbReference type="PIRSF" id="PIRSF000728">
    <property type="entry name" value="NAGK"/>
    <property type="match status" value="1"/>
</dbReference>
<dbReference type="GO" id="GO:0006526">
    <property type="term" value="P:L-arginine biosynthetic process"/>
    <property type="evidence" value="ECO:0007669"/>
    <property type="project" value="TreeGrafter"/>
</dbReference>
<dbReference type="Proteomes" id="UP000256388">
    <property type="component" value="Unassembled WGS sequence"/>
</dbReference>
<comment type="function">
    <text evidence="8">Catalyzes the phosphorylation of LysW-gamma-alpha-aminoadipate.</text>
</comment>
<dbReference type="UniPathway" id="UPA00033">
    <property type="reaction ID" value="UER00036"/>
</dbReference>
<feature type="binding site" evidence="8">
    <location>
        <position position="173"/>
    </location>
    <ligand>
        <name>substrate</name>
    </ligand>
</feature>
<dbReference type="NCBIfam" id="NF010661">
    <property type="entry name" value="PRK14058.1-3"/>
    <property type="match status" value="1"/>
</dbReference>
<keyword evidence="5 8" id="KW-0418">Kinase</keyword>
<dbReference type="HAMAP" id="MF_02082">
    <property type="entry name" value="LysZ"/>
    <property type="match status" value="1"/>
</dbReference>
<dbReference type="InterPro" id="IPR004662">
    <property type="entry name" value="AcgluKinase_fam"/>
</dbReference>
<feature type="site" description="Transition state stabilizer" evidence="8">
    <location>
        <position position="234"/>
    </location>
</feature>
<dbReference type="InterPro" id="IPR001057">
    <property type="entry name" value="Glu/AcGlu_kinase"/>
</dbReference>
<dbReference type="Pfam" id="PF00696">
    <property type="entry name" value="AA_kinase"/>
    <property type="match status" value="1"/>
</dbReference>
<comment type="caution">
    <text evidence="8">Lacks conserved residue(s) required for the propagation of feature annotation.</text>
</comment>
<dbReference type="NCBIfam" id="TIGR00761">
    <property type="entry name" value="argB"/>
    <property type="match status" value="1"/>
</dbReference>
<sequence>MSDSSIIVVKLGGTEGVDFSAICQDAAALLAQGRQLVLVHGGSAEANALGEGLGKPPKFITSPSGYTSRYTNRETLEIFLMAVNGKVNSLLTEQLQQLGVNAFGLSGLDGRLMVATRKGAIQSLENGKRKIIRDDYTGKIETVNANLLTSLLGMGLLPVIAPVAVSQDGEALNVDADRAAAMVAGALHADTLLLLTAVPGLMEKFPDESTLISNLPAAKLEAALEYARGRMKKKVLGAQEALQGGVAHVIIADGRTPEPISAALNGSGTHIQ</sequence>
<dbReference type="SUPFAM" id="SSF53633">
    <property type="entry name" value="Carbamate kinase-like"/>
    <property type="match status" value="1"/>
</dbReference>
<keyword evidence="11" id="KW-1185">Reference proteome</keyword>
<evidence type="ECO:0000259" key="9">
    <source>
        <dbReference type="Pfam" id="PF00696"/>
    </source>
</evidence>
<dbReference type="InterPro" id="IPR001048">
    <property type="entry name" value="Asp/Glu/Uridylate_kinase"/>
</dbReference>
<feature type="binding site" evidence="8">
    <location>
        <position position="69"/>
    </location>
    <ligand>
        <name>substrate</name>
    </ligand>
</feature>
<evidence type="ECO:0000256" key="5">
    <source>
        <dbReference type="ARBA" id="ARBA00022777"/>
    </source>
</evidence>
<comment type="catalytic activity">
    <reaction evidence="8">
        <text>[amino-group carrier protein]-C-terminal-N-(1,4-dicarboxybutan-1-yl)-L-glutamine + ATP = [amino-group carrier protein]-C-terminal-N-(1-carboxy-5-phosphooxy-5-oxopentan-1-yl)-L-glutamine + ADP</text>
        <dbReference type="Rhea" id="RHEA:41944"/>
        <dbReference type="Rhea" id="RHEA-COMP:9694"/>
        <dbReference type="Rhea" id="RHEA-COMP:9712"/>
        <dbReference type="ChEBI" id="CHEBI:30616"/>
        <dbReference type="ChEBI" id="CHEBI:78499"/>
        <dbReference type="ChEBI" id="CHEBI:78503"/>
        <dbReference type="ChEBI" id="CHEBI:456216"/>
        <dbReference type="EC" id="2.7.2.17"/>
    </reaction>
</comment>
<evidence type="ECO:0000256" key="8">
    <source>
        <dbReference type="HAMAP-Rule" id="MF_02082"/>
    </source>
</evidence>
<evidence type="ECO:0000313" key="10">
    <source>
        <dbReference type="EMBL" id="REG11183.1"/>
    </source>
</evidence>
<gene>
    <name evidence="8" type="primary">lysZ</name>
    <name evidence="10" type="ORF">DFR64_1060</name>
</gene>
<dbReference type="GO" id="GO:0003991">
    <property type="term" value="F:acetylglutamate kinase activity"/>
    <property type="evidence" value="ECO:0007669"/>
    <property type="project" value="TreeGrafter"/>
</dbReference>
<protein>
    <recommendedName>
        <fullName evidence="8">Putative [LysW]-aminoadipate kinase</fullName>
        <ecNumber evidence="8">2.7.2.17</ecNumber>
    </recommendedName>
</protein>
<dbReference type="GO" id="GO:0005524">
    <property type="term" value="F:ATP binding"/>
    <property type="evidence" value="ECO:0007669"/>
    <property type="project" value="UniProtKB-KW"/>
</dbReference>
<reference evidence="10 11" key="1">
    <citation type="submission" date="2018-08" db="EMBL/GenBank/DDBJ databases">
        <title>Genomic Encyclopedia of Type Strains, Phase IV (KMG-IV): sequencing the most valuable type-strain genomes for metagenomic binning, comparative biology and taxonomic classification.</title>
        <authorList>
            <person name="Goeker M."/>
        </authorList>
    </citation>
    <scope>NUCLEOTIDE SEQUENCE [LARGE SCALE GENOMIC DNA]</scope>
    <source>
        <strain evidence="10 11">DSM 23923</strain>
    </source>
</reference>
<comment type="similarity">
    <text evidence="8">Belongs to the acetylglutamate kinase family. LysZ subfamily.</text>
</comment>
<dbReference type="InterPro" id="IPR037529">
    <property type="entry name" value="LysZ"/>
</dbReference>
<dbReference type="PANTHER" id="PTHR23342">
    <property type="entry name" value="N-ACETYLGLUTAMATE SYNTHASE"/>
    <property type="match status" value="1"/>
</dbReference>
<accession>A0A347ZSG9</accession>
<keyword evidence="3 8" id="KW-0808">Transferase</keyword>
<dbReference type="GO" id="GO:0019878">
    <property type="term" value="P:lysine biosynthetic process via aminoadipic acid"/>
    <property type="evidence" value="ECO:0007669"/>
    <property type="project" value="UniProtKB-UniRule"/>
</dbReference>
<keyword evidence="7 8" id="KW-0457">Lysine biosynthesis</keyword>
<keyword evidence="4 8" id="KW-0547">Nucleotide-binding</keyword>
<comment type="caution">
    <text evidence="10">The sequence shown here is derived from an EMBL/GenBank/DDBJ whole genome shotgun (WGS) entry which is preliminary data.</text>
</comment>
<dbReference type="PANTHER" id="PTHR23342:SF20">
    <property type="entry name" value="[LYSW]-AMINOADIPATE KINASE"/>
    <property type="match status" value="1"/>
</dbReference>
<dbReference type="EC" id="2.7.2.17" evidence="8"/>
<comment type="pathway">
    <text evidence="8">Amino-acid biosynthesis; L-lysine biosynthesis via AAA pathway; L-lysine from L-alpha-aminoadipate (Thermus route): step 2/5.</text>
</comment>
<evidence type="ECO:0000256" key="4">
    <source>
        <dbReference type="ARBA" id="ARBA00022741"/>
    </source>
</evidence>
<feature type="domain" description="Aspartate/glutamate/uridylate kinase" evidence="9">
    <location>
        <begin position="6"/>
        <end position="253"/>
    </location>
</feature>
<organism evidence="10 11">
    <name type="scientific">Pelolinea submarina</name>
    <dbReference type="NCBI Taxonomy" id="913107"/>
    <lineage>
        <taxon>Bacteria</taxon>
        <taxon>Bacillati</taxon>
        <taxon>Chloroflexota</taxon>
        <taxon>Anaerolineae</taxon>
        <taxon>Anaerolineales</taxon>
        <taxon>Anaerolineaceae</taxon>
        <taxon>Pelolinea</taxon>
    </lineage>
</organism>
<dbReference type="NCBIfam" id="NF010659">
    <property type="entry name" value="PRK14058.1-1"/>
    <property type="match status" value="1"/>
</dbReference>
<feature type="site" description="Transition state stabilizer" evidence="8">
    <location>
        <position position="10"/>
    </location>
</feature>
<proteinExistence type="inferred from homology"/>
<evidence type="ECO:0000256" key="6">
    <source>
        <dbReference type="ARBA" id="ARBA00022840"/>
    </source>
</evidence>
<dbReference type="AlphaFoldDB" id="A0A347ZSG9"/>
<dbReference type="Gene3D" id="3.40.1160.10">
    <property type="entry name" value="Acetylglutamate kinase-like"/>
    <property type="match status" value="1"/>
</dbReference>
<evidence type="ECO:0000256" key="1">
    <source>
        <dbReference type="ARBA" id="ARBA00022490"/>
    </source>
</evidence>
<comment type="subcellular location">
    <subcellularLocation>
        <location evidence="8">Cytoplasm</location>
    </subcellularLocation>
</comment>
<dbReference type="EMBL" id="QUMS01000001">
    <property type="protein sequence ID" value="REG11183.1"/>
    <property type="molecule type" value="Genomic_DNA"/>
</dbReference>
<dbReference type="InterPro" id="IPR036393">
    <property type="entry name" value="AceGlu_kinase-like_sf"/>
</dbReference>
<dbReference type="GO" id="GO:0043744">
    <property type="term" value="F:N2-acetyl-L-aminoadipate kinase activity"/>
    <property type="evidence" value="ECO:0007669"/>
    <property type="project" value="RHEA"/>
</dbReference>
<keyword evidence="1 8" id="KW-0963">Cytoplasm</keyword>
<evidence type="ECO:0000256" key="3">
    <source>
        <dbReference type="ARBA" id="ARBA00022679"/>
    </source>
</evidence>
<evidence type="ECO:0000313" key="11">
    <source>
        <dbReference type="Proteomes" id="UP000256388"/>
    </source>
</evidence>
<name>A0A347ZSG9_9CHLR</name>
<evidence type="ECO:0000256" key="2">
    <source>
        <dbReference type="ARBA" id="ARBA00022605"/>
    </source>
</evidence>
<keyword evidence="2 8" id="KW-0028">Amino-acid biosynthesis</keyword>
<evidence type="ECO:0000256" key="7">
    <source>
        <dbReference type="ARBA" id="ARBA00023154"/>
    </source>
</evidence>
<dbReference type="GO" id="GO:0005737">
    <property type="term" value="C:cytoplasm"/>
    <property type="evidence" value="ECO:0007669"/>
    <property type="project" value="UniProtKB-SubCell"/>
</dbReference>
<keyword evidence="6 8" id="KW-0067">ATP-binding</keyword>